<name>A0A871BL35_HALGI</name>
<dbReference type="Proteomes" id="UP000663064">
    <property type="component" value="Plasmid pHGLR1"/>
</dbReference>
<dbReference type="EMBL" id="CP063206">
    <property type="protein sequence ID" value="QOS13393.1"/>
    <property type="molecule type" value="Genomic_DNA"/>
</dbReference>
<dbReference type="AlphaFoldDB" id="A0A871BL35"/>
<accession>A0A871BL35</accession>
<evidence type="ECO:0000313" key="3">
    <source>
        <dbReference type="Proteomes" id="UP000663064"/>
    </source>
</evidence>
<reference evidence="2" key="1">
    <citation type="journal article" date="2021" name="Front. Microbiol.">
        <title>Cellular and Genomic Properties of Haloferax gibbonsii LR2-5, the Host of Euryarchaeal Virus HFTV1.</title>
        <authorList>
            <person name="Tittes C."/>
            <person name="Schwarzer S."/>
            <person name="Pfeiffer F."/>
            <person name="Dyall-Smith M."/>
            <person name="Rodriguez-Franco M."/>
            <person name="Oksanen H.M."/>
            <person name="Quax T.E.F."/>
        </authorList>
    </citation>
    <scope>NUCLEOTIDE SEQUENCE</scope>
    <source>
        <strain evidence="2">LR2-5</strain>
    </source>
</reference>
<proteinExistence type="predicted"/>
<evidence type="ECO:0000256" key="1">
    <source>
        <dbReference type="SAM" id="MobiDB-lite"/>
    </source>
</evidence>
<feature type="compositionally biased region" description="Gly residues" evidence="1">
    <location>
        <begin position="7"/>
        <end position="16"/>
    </location>
</feature>
<sequence length="47" mass="5229">MDHFGLAGKGGTGGSLNPGDRIEYTVIPIPWRLFLAMQAFIHWKSQN</sequence>
<geneLocation type="plasmid" evidence="2 3">
    <name>pHGLR1</name>
</geneLocation>
<protein>
    <submittedName>
        <fullName evidence="2">Uncharacterized protein</fullName>
    </submittedName>
</protein>
<organism evidence="2 3">
    <name type="scientific">Haloferax gibbonsii</name>
    <dbReference type="NCBI Taxonomy" id="35746"/>
    <lineage>
        <taxon>Archaea</taxon>
        <taxon>Methanobacteriati</taxon>
        <taxon>Methanobacteriota</taxon>
        <taxon>Stenosarchaea group</taxon>
        <taxon>Halobacteria</taxon>
        <taxon>Halobacteriales</taxon>
        <taxon>Haloferacaceae</taxon>
        <taxon>Haloferax</taxon>
    </lineage>
</organism>
<gene>
    <name evidence="2" type="ORF">HfgLR_20765</name>
</gene>
<feature type="region of interest" description="Disordered" evidence="1">
    <location>
        <begin position="1"/>
        <end position="20"/>
    </location>
</feature>
<evidence type="ECO:0000313" key="2">
    <source>
        <dbReference type="EMBL" id="QOS13393.1"/>
    </source>
</evidence>
<keyword evidence="2" id="KW-0614">Plasmid</keyword>